<evidence type="ECO:0000313" key="6">
    <source>
        <dbReference type="EMBL" id="RDE22945.1"/>
    </source>
</evidence>
<proteinExistence type="predicted"/>
<dbReference type="EMBL" id="QQOH01000002">
    <property type="protein sequence ID" value="RDE22945.1"/>
    <property type="molecule type" value="Genomic_DNA"/>
</dbReference>
<evidence type="ECO:0000256" key="1">
    <source>
        <dbReference type="ARBA" id="ARBA00022636"/>
    </source>
</evidence>
<keyword evidence="3" id="KW-0975">Bacterial flagellum</keyword>
<keyword evidence="2" id="KW-0547">Nucleotide-binding</keyword>
<keyword evidence="6" id="KW-0969">Cilium</keyword>
<name>A0A369WTW3_9GAMM</name>
<dbReference type="Pfam" id="PF07238">
    <property type="entry name" value="PilZ"/>
    <property type="match status" value="1"/>
</dbReference>
<keyword evidence="6" id="KW-0282">Flagellum</keyword>
<dbReference type="AlphaFoldDB" id="A0A369WTW3"/>
<dbReference type="InterPro" id="IPR009875">
    <property type="entry name" value="PilZ_domain"/>
</dbReference>
<dbReference type="GO" id="GO:0035438">
    <property type="term" value="F:cyclic-di-GMP binding"/>
    <property type="evidence" value="ECO:0007669"/>
    <property type="project" value="InterPro"/>
</dbReference>
<protein>
    <submittedName>
        <fullName evidence="6">Flagellar brake protein</fullName>
    </submittedName>
</protein>
<keyword evidence="6" id="KW-0966">Cell projection</keyword>
<evidence type="ECO:0000256" key="2">
    <source>
        <dbReference type="ARBA" id="ARBA00022741"/>
    </source>
</evidence>
<dbReference type="SUPFAM" id="SSF141371">
    <property type="entry name" value="PilZ domain-like"/>
    <property type="match status" value="1"/>
</dbReference>
<dbReference type="Gene3D" id="2.40.10.220">
    <property type="entry name" value="predicted glycosyltransferase like domains"/>
    <property type="match status" value="1"/>
</dbReference>
<organism evidence="6 7">
    <name type="scientific">Motiliproteus coralliicola</name>
    <dbReference type="NCBI Taxonomy" id="2283196"/>
    <lineage>
        <taxon>Bacteria</taxon>
        <taxon>Pseudomonadati</taxon>
        <taxon>Pseudomonadota</taxon>
        <taxon>Gammaproteobacteria</taxon>
        <taxon>Oceanospirillales</taxon>
        <taxon>Oceanospirillaceae</taxon>
        <taxon>Motiliproteus</taxon>
    </lineage>
</organism>
<reference evidence="6 7" key="1">
    <citation type="submission" date="2018-07" db="EMBL/GenBank/DDBJ databases">
        <title>Motiliproteus coralliicola sp. nov., a bacterium isolated from Coral.</title>
        <authorList>
            <person name="Wang G."/>
        </authorList>
    </citation>
    <scope>NUCLEOTIDE SEQUENCE [LARGE SCALE GENOMIC DNA]</scope>
    <source>
        <strain evidence="6 7">C34</strain>
    </source>
</reference>
<dbReference type="OrthoDB" id="5735035at2"/>
<feature type="domain" description="PilZ" evidence="4">
    <location>
        <begin position="126"/>
        <end position="237"/>
    </location>
</feature>
<feature type="domain" description="Type III secretion system flagellar brake protein YcgR PilZN" evidence="5">
    <location>
        <begin position="33"/>
        <end position="114"/>
    </location>
</feature>
<dbReference type="Pfam" id="PF12945">
    <property type="entry name" value="PilZNR"/>
    <property type="match status" value="1"/>
</dbReference>
<keyword evidence="1" id="KW-0973">c-di-GMP</keyword>
<comment type="caution">
    <text evidence="6">The sequence shown here is derived from an EMBL/GenBank/DDBJ whole genome shotgun (WGS) entry which is preliminary data.</text>
</comment>
<evidence type="ECO:0000256" key="3">
    <source>
        <dbReference type="ARBA" id="ARBA00023143"/>
    </source>
</evidence>
<evidence type="ECO:0000259" key="4">
    <source>
        <dbReference type="Pfam" id="PF07238"/>
    </source>
</evidence>
<dbReference type="Proteomes" id="UP000253769">
    <property type="component" value="Unassembled WGS sequence"/>
</dbReference>
<dbReference type="Gene3D" id="2.30.110.10">
    <property type="entry name" value="Electron Transport, Fmn-binding Protein, Chain A"/>
    <property type="match status" value="1"/>
</dbReference>
<dbReference type="InterPro" id="IPR012349">
    <property type="entry name" value="Split_barrel_FMN-bd"/>
</dbReference>
<evidence type="ECO:0000259" key="5">
    <source>
        <dbReference type="Pfam" id="PF12945"/>
    </source>
</evidence>
<keyword evidence="7" id="KW-1185">Reference proteome</keyword>
<gene>
    <name evidence="6" type="ORF">DV711_10360</name>
</gene>
<dbReference type="RefSeq" id="WP_114695579.1">
    <property type="nucleotide sequence ID" value="NZ_QQOH01000002.1"/>
</dbReference>
<dbReference type="InterPro" id="IPR009926">
    <property type="entry name" value="T3SS_YcgR_PilZN"/>
</dbReference>
<sequence length="254" mass="28212">MPSRSLSLQNDKPETPLSAVKEQLRFDQLQVRVGDRLRLDSPNPRGRFSVRYLGAYPDQFLLVSMPVQHDVVKPLRSGTRVQLRFVALDRACVVNARVLKAVDEPQPMLWLSYPEQVEAARVRELPRVATDLIVSVDEAEPGQFGGGWPRQALCSDLSLRGACIEAGDQLGEVGDGLLLTVRVQVDGMDQVMLLESRIRTLEEVEDSLSDGYRMLHGVEFASVDEENRLVLAGFVYQQLLLEQFGPGIGVAPFG</sequence>
<evidence type="ECO:0000313" key="7">
    <source>
        <dbReference type="Proteomes" id="UP000253769"/>
    </source>
</evidence>
<accession>A0A369WTW3</accession>